<feature type="domain" description="ERAP1-like C-terminal" evidence="17">
    <location>
        <begin position="387"/>
        <end position="439"/>
    </location>
</feature>
<keyword evidence="10" id="KW-0472">Membrane</keyword>
<dbReference type="GO" id="GO:0005737">
    <property type="term" value="C:cytoplasm"/>
    <property type="evidence" value="ECO:0007669"/>
    <property type="project" value="TreeGrafter"/>
</dbReference>
<dbReference type="GO" id="GO:0043171">
    <property type="term" value="P:peptide catabolic process"/>
    <property type="evidence" value="ECO:0007669"/>
    <property type="project" value="TreeGrafter"/>
</dbReference>
<dbReference type="GO" id="GO:0005615">
    <property type="term" value="C:extracellular space"/>
    <property type="evidence" value="ECO:0007669"/>
    <property type="project" value="TreeGrafter"/>
</dbReference>
<dbReference type="InterPro" id="IPR042097">
    <property type="entry name" value="Aminopeptidase_N-like_N_sf"/>
</dbReference>
<dbReference type="Gene3D" id="2.60.40.1730">
    <property type="entry name" value="tricorn interacting facor f3 domain"/>
    <property type="match status" value="1"/>
</dbReference>
<evidence type="ECO:0000256" key="6">
    <source>
        <dbReference type="ARBA" id="ARBA00022801"/>
    </source>
</evidence>
<feature type="binding site" evidence="13">
    <location>
        <position position="134"/>
    </location>
    <ligand>
        <name>Zn(2+)</name>
        <dbReference type="ChEBI" id="CHEBI:29105"/>
        <note>catalytic</note>
    </ligand>
</feature>
<evidence type="ECO:0000259" key="16">
    <source>
        <dbReference type="Pfam" id="PF01433"/>
    </source>
</evidence>
<reference evidence="18" key="1">
    <citation type="journal article" date="2023" name="Mol. Biol. Evol.">
        <title>Third-Generation Sequencing Reveals the Adaptive Role of the Epigenome in Three Deep-Sea Polychaetes.</title>
        <authorList>
            <person name="Perez M."/>
            <person name="Aroh O."/>
            <person name="Sun Y."/>
            <person name="Lan Y."/>
            <person name="Juniper S.K."/>
            <person name="Young C.R."/>
            <person name="Angers B."/>
            <person name="Qian P.Y."/>
        </authorList>
    </citation>
    <scope>NUCLEOTIDE SEQUENCE</scope>
    <source>
        <strain evidence="18">P08H-3</strain>
    </source>
</reference>
<dbReference type="GO" id="GO:0008270">
    <property type="term" value="F:zinc ion binding"/>
    <property type="evidence" value="ECO:0007669"/>
    <property type="project" value="InterPro"/>
</dbReference>
<evidence type="ECO:0000259" key="17">
    <source>
        <dbReference type="Pfam" id="PF11838"/>
    </source>
</evidence>
<feature type="site" description="Transition state stabilizer" evidence="14">
    <location>
        <position position="220"/>
    </location>
</feature>
<dbReference type="InterPro" id="IPR014782">
    <property type="entry name" value="Peptidase_M1_dom"/>
</dbReference>
<protein>
    <recommendedName>
        <fullName evidence="20">Aminopeptidase N</fullName>
    </recommendedName>
</protein>
<dbReference type="Proteomes" id="UP001208570">
    <property type="component" value="Unassembled WGS sequence"/>
</dbReference>
<dbReference type="Pfam" id="PF11838">
    <property type="entry name" value="ERAP1_C"/>
    <property type="match status" value="1"/>
</dbReference>
<feature type="domain" description="Peptidase M1 membrane alanine aminopeptidase" evidence="16">
    <location>
        <begin position="62"/>
        <end position="281"/>
    </location>
</feature>
<dbReference type="CDD" id="cd09601">
    <property type="entry name" value="M1_APN-Q_like"/>
    <property type="match status" value="1"/>
</dbReference>
<feature type="binding site" evidence="13">
    <location>
        <position position="138"/>
    </location>
    <ligand>
        <name>Zn(2+)</name>
        <dbReference type="ChEBI" id="CHEBI:29105"/>
        <note>catalytic</note>
    </ligand>
</feature>
<evidence type="ECO:0000256" key="14">
    <source>
        <dbReference type="PIRSR" id="PIRSR634016-4"/>
    </source>
</evidence>
<feature type="region of interest" description="Disordered" evidence="15">
    <location>
        <begin position="334"/>
        <end position="365"/>
    </location>
</feature>
<keyword evidence="19" id="KW-1185">Reference proteome</keyword>
<comment type="caution">
    <text evidence="18">The sequence shown here is derived from an EMBL/GenBank/DDBJ whole genome shotgun (WGS) entry which is preliminary data.</text>
</comment>
<evidence type="ECO:0000256" key="7">
    <source>
        <dbReference type="ARBA" id="ARBA00022833"/>
    </source>
</evidence>
<evidence type="ECO:0000256" key="12">
    <source>
        <dbReference type="PIRSR" id="PIRSR634016-1"/>
    </source>
</evidence>
<sequence length="480" mass="55835">MPIESTVDEGSSWITDYFQTTPIMSTYLLAFVIADFRSREKDDNGFRIRIWAQPDMYDQTSYALEFASKTYRFFADYFGRPEIVPKADHVAVPDFSAGAMENWGLVLYREIALLHDEEVSSISNKYWVSLIQAHEIAHTWFGNMVTMEWWDDLWLNEGFANTLMYFALDDIYPNWKVFDLQVVGNVFPVMTKDSLLTSHPISAPINHPDDITQYFDSISYDKGMAVLRLLRGFLGWDDFRRGLQNYVNKYIFSNAKMKDLWKTFEEAVDQKHEVAEIMDTWTRQMGFPVVTVKKIGKNKYRLDQSRFLLNPEDKYDKNSSPYQNTYTVHKTITVPRGIHTQSTKQSPSQQEYIHSPQNSHRPNKNTYTVHKTVTVQTATIHAPDGSWILGNIDYMGFYRTNYDEDMWRRLADQLHRDHTVFPTANRAGLISDAFNLARQWDATDWWHAAEVASNLGDSGKVSLLWQLQKFSAAKSITKRD</sequence>
<keyword evidence="6" id="KW-0378">Hydrolase</keyword>
<evidence type="ECO:0000256" key="4">
    <source>
        <dbReference type="ARBA" id="ARBA00022692"/>
    </source>
</evidence>
<evidence type="ECO:0000256" key="8">
    <source>
        <dbReference type="ARBA" id="ARBA00022989"/>
    </source>
</evidence>
<evidence type="ECO:0008006" key="20">
    <source>
        <dbReference type="Google" id="ProtNLM"/>
    </source>
</evidence>
<evidence type="ECO:0000256" key="2">
    <source>
        <dbReference type="ARBA" id="ARBA00010136"/>
    </source>
</evidence>
<dbReference type="FunFam" id="1.10.390.10:FF:000016">
    <property type="entry name" value="Glutamyl aminopeptidase"/>
    <property type="match status" value="1"/>
</dbReference>
<dbReference type="InterPro" id="IPR034016">
    <property type="entry name" value="M1_APN-typ"/>
</dbReference>
<dbReference type="GO" id="GO:0042277">
    <property type="term" value="F:peptide binding"/>
    <property type="evidence" value="ECO:0007669"/>
    <property type="project" value="TreeGrafter"/>
</dbReference>
<organism evidence="18 19">
    <name type="scientific">Paralvinella palmiformis</name>
    <dbReference type="NCBI Taxonomy" id="53620"/>
    <lineage>
        <taxon>Eukaryota</taxon>
        <taxon>Metazoa</taxon>
        <taxon>Spiralia</taxon>
        <taxon>Lophotrochozoa</taxon>
        <taxon>Annelida</taxon>
        <taxon>Polychaeta</taxon>
        <taxon>Sedentaria</taxon>
        <taxon>Canalipalpata</taxon>
        <taxon>Terebellida</taxon>
        <taxon>Terebelliformia</taxon>
        <taxon>Alvinellidae</taxon>
        <taxon>Paralvinella</taxon>
    </lineage>
</organism>
<evidence type="ECO:0000256" key="10">
    <source>
        <dbReference type="ARBA" id="ARBA00023136"/>
    </source>
</evidence>
<dbReference type="GO" id="GO:0070006">
    <property type="term" value="F:metalloaminopeptidase activity"/>
    <property type="evidence" value="ECO:0007669"/>
    <property type="project" value="TreeGrafter"/>
</dbReference>
<dbReference type="SUPFAM" id="SSF55486">
    <property type="entry name" value="Metalloproteases ('zincins'), catalytic domain"/>
    <property type="match status" value="1"/>
</dbReference>
<keyword evidence="8" id="KW-1133">Transmembrane helix</keyword>
<dbReference type="PRINTS" id="PR00756">
    <property type="entry name" value="ALADIPTASE"/>
</dbReference>
<evidence type="ECO:0000256" key="11">
    <source>
        <dbReference type="ARBA" id="ARBA00023180"/>
    </source>
</evidence>
<proteinExistence type="inferred from homology"/>
<gene>
    <name evidence="18" type="ORF">LSH36_297g02026</name>
</gene>
<feature type="active site" description="Proton acceptor" evidence="12">
    <location>
        <position position="135"/>
    </location>
</feature>
<dbReference type="GO" id="GO:0006508">
    <property type="term" value="P:proteolysis"/>
    <property type="evidence" value="ECO:0007669"/>
    <property type="project" value="UniProtKB-KW"/>
</dbReference>
<evidence type="ECO:0000256" key="3">
    <source>
        <dbReference type="ARBA" id="ARBA00022670"/>
    </source>
</evidence>
<dbReference type="Gene3D" id="2.60.40.1910">
    <property type="match status" value="1"/>
</dbReference>
<comment type="cofactor">
    <cofactor evidence="13">
        <name>Zn(2+)</name>
        <dbReference type="ChEBI" id="CHEBI:29105"/>
    </cofactor>
    <text evidence="13">Binds 1 zinc ion per subunit.</text>
</comment>
<dbReference type="InterPro" id="IPR024571">
    <property type="entry name" value="ERAP1-like_C_dom"/>
</dbReference>
<dbReference type="Gene3D" id="1.25.50.20">
    <property type="match status" value="1"/>
</dbReference>
<keyword evidence="11" id="KW-0325">Glycoprotein</keyword>
<evidence type="ECO:0000256" key="13">
    <source>
        <dbReference type="PIRSR" id="PIRSR634016-3"/>
    </source>
</evidence>
<feature type="compositionally biased region" description="Polar residues" evidence="15">
    <location>
        <begin position="339"/>
        <end position="365"/>
    </location>
</feature>
<dbReference type="InterPro" id="IPR027268">
    <property type="entry name" value="Peptidase_M4/M1_CTD_sf"/>
</dbReference>
<dbReference type="PANTHER" id="PTHR11533:SF294">
    <property type="entry name" value="THYROTROPIN-RELEASING HORMONE-DEGRADING ECTOENZYME"/>
    <property type="match status" value="1"/>
</dbReference>
<dbReference type="AlphaFoldDB" id="A0AAD9JJN7"/>
<keyword evidence="4" id="KW-0812">Transmembrane</keyword>
<evidence type="ECO:0000256" key="9">
    <source>
        <dbReference type="ARBA" id="ARBA00023049"/>
    </source>
</evidence>
<dbReference type="PANTHER" id="PTHR11533">
    <property type="entry name" value="PROTEASE M1 ZINC METALLOPROTEASE"/>
    <property type="match status" value="1"/>
</dbReference>
<comment type="subcellular location">
    <subcellularLocation>
        <location evidence="1">Membrane</location>
        <topology evidence="1">Single-pass membrane protein</topology>
    </subcellularLocation>
</comment>
<keyword evidence="7 13" id="KW-0862">Zinc</keyword>
<dbReference type="InterPro" id="IPR001930">
    <property type="entry name" value="Peptidase_M1"/>
</dbReference>
<keyword evidence="3" id="KW-0645">Protease</keyword>
<dbReference type="Gene3D" id="1.10.390.10">
    <property type="entry name" value="Neutral Protease Domain 2"/>
    <property type="match status" value="1"/>
</dbReference>
<dbReference type="InterPro" id="IPR050344">
    <property type="entry name" value="Peptidase_M1_aminopeptidases"/>
</dbReference>
<name>A0AAD9JJN7_9ANNE</name>
<comment type="similarity">
    <text evidence="2">Belongs to the peptidase M1 family.</text>
</comment>
<dbReference type="SUPFAM" id="SSF63737">
    <property type="entry name" value="Leukotriene A4 hydrolase N-terminal domain"/>
    <property type="match status" value="1"/>
</dbReference>
<dbReference type="EMBL" id="JAODUP010000297">
    <property type="protein sequence ID" value="KAK2153435.1"/>
    <property type="molecule type" value="Genomic_DNA"/>
</dbReference>
<dbReference type="GO" id="GO:0016020">
    <property type="term" value="C:membrane"/>
    <property type="evidence" value="ECO:0007669"/>
    <property type="project" value="UniProtKB-SubCell"/>
</dbReference>
<accession>A0AAD9JJN7</accession>
<dbReference type="Pfam" id="PF01433">
    <property type="entry name" value="Peptidase_M1"/>
    <property type="match status" value="1"/>
</dbReference>
<evidence type="ECO:0000313" key="18">
    <source>
        <dbReference type="EMBL" id="KAK2153435.1"/>
    </source>
</evidence>
<evidence type="ECO:0000256" key="1">
    <source>
        <dbReference type="ARBA" id="ARBA00004167"/>
    </source>
</evidence>
<feature type="binding site" evidence="13">
    <location>
        <position position="157"/>
    </location>
    <ligand>
        <name>Zn(2+)</name>
        <dbReference type="ChEBI" id="CHEBI:29105"/>
        <note>catalytic</note>
    </ligand>
</feature>
<evidence type="ECO:0000313" key="19">
    <source>
        <dbReference type="Proteomes" id="UP001208570"/>
    </source>
</evidence>
<keyword evidence="5 13" id="KW-0479">Metal-binding</keyword>
<keyword evidence="9" id="KW-0482">Metalloprotease</keyword>
<evidence type="ECO:0000256" key="15">
    <source>
        <dbReference type="SAM" id="MobiDB-lite"/>
    </source>
</evidence>
<evidence type="ECO:0000256" key="5">
    <source>
        <dbReference type="ARBA" id="ARBA00022723"/>
    </source>
</evidence>